<dbReference type="HAMAP" id="MF_01590">
    <property type="entry name" value="tRNA_carboxymethyltr_CmoB"/>
    <property type="match status" value="1"/>
</dbReference>
<dbReference type="GO" id="GO:0008168">
    <property type="term" value="F:methyltransferase activity"/>
    <property type="evidence" value="ECO:0007669"/>
    <property type="project" value="TreeGrafter"/>
</dbReference>
<dbReference type="Proteomes" id="UP000604083">
    <property type="component" value="Unassembled WGS sequence"/>
</dbReference>
<comment type="caution">
    <text evidence="3">The sequence shown here is derived from an EMBL/GenBank/DDBJ whole genome shotgun (WGS) entry which is preliminary data.</text>
</comment>
<dbReference type="InterPro" id="IPR029063">
    <property type="entry name" value="SAM-dependent_MTases_sf"/>
</dbReference>
<name>A0A934VMB0_9BACT</name>
<accession>A0A934VMB0</accession>
<dbReference type="GO" id="GO:0002098">
    <property type="term" value="P:tRNA wobble uridine modification"/>
    <property type="evidence" value="ECO:0007669"/>
    <property type="project" value="InterPro"/>
</dbReference>
<dbReference type="SUPFAM" id="SSF53335">
    <property type="entry name" value="S-adenosyl-L-methionine-dependent methyltransferases"/>
    <property type="match status" value="1"/>
</dbReference>
<sequence>MMNGGPDFAGVWRELEAMGQGEWGKELRARVRRQYSGEGHGDLPRWQAALAELAAFTGSGYEVRGEELHFLTGGRAEELKEVLMKLSPWRKGPFWFGEQFVDTEWRSDWKWQRVREGIAPLAGRRILDVGCGNGYHLWRMLGEGARLALGIDPSILFGCQFLAGRHFAGAKVPAAVLPLGIEEVPARLACFDTTFSMGVLYHRKSPVEHLEALRDTLRPEGELVLETLVVEGDESTVLLPQGRYAQMRNVWFLPSAPLLARMMARVGLREIEVVDLTATTVEEQRSTEWMRFQSLPDFLDPEDSRRTREGYPGPLRATLRAVR</sequence>
<dbReference type="InterPro" id="IPR027555">
    <property type="entry name" value="Mo5U34_MeTrfas-like"/>
</dbReference>
<dbReference type="InterPro" id="IPR010017">
    <property type="entry name" value="CmoB"/>
</dbReference>
<dbReference type="AlphaFoldDB" id="A0A934VMB0"/>
<dbReference type="PANTHER" id="PTHR43464">
    <property type="entry name" value="METHYLTRANSFERASE"/>
    <property type="match status" value="1"/>
</dbReference>
<gene>
    <name evidence="3" type="primary">cmoB</name>
    <name evidence="3" type="ORF">JIN78_08470</name>
</gene>
<dbReference type="GO" id="GO:0016765">
    <property type="term" value="F:transferase activity, transferring alkyl or aryl (other than methyl) groups"/>
    <property type="evidence" value="ECO:0007669"/>
    <property type="project" value="InterPro"/>
</dbReference>
<keyword evidence="1" id="KW-0808">Transferase</keyword>
<dbReference type="CDD" id="cd02440">
    <property type="entry name" value="AdoMet_MTases"/>
    <property type="match status" value="1"/>
</dbReference>
<dbReference type="Pfam" id="PF08003">
    <property type="entry name" value="Methyltransf_9"/>
    <property type="match status" value="1"/>
</dbReference>
<reference evidence="3" key="1">
    <citation type="submission" date="2021-01" db="EMBL/GenBank/DDBJ databases">
        <title>Modified the classification status of verrucomicrobia.</title>
        <authorList>
            <person name="Feng X."/>
        </authorList>
    </citation>
    <scope>NUCLEOTIDE SEQUENCE</scope>
    <source>
        <strain evidence="3">KCTC 12986</strain>
    </source>
</reference>
<evidence type="ECO:0000313" key="3">
    <source>
        <dbReference type="EMBL" id="MBK1834092.1"/>
    </source>
</evidence>
<keyword evidence="2" id="KW-0819">tRNA processing</keyword>
<dbReference type="PANTHER" id="PTHR43464:SF95">
    <property type="entry name" value="TRNA U34 CARBOXYMETHYLTRANSFERASE"/>
    <property type="match status" value="1"/>
</dbReference>
<keyword evidence="4" id="KW-1185">Reference proteome</keyword>
<dbReference type="NCBIfam" id="TIGR00452">
    <property type="entry name" value="tRNA 5-methoxyuridine(34)/uridine 5-oxyacetic acid(34) synthase CmoB"/>
    <property type="match status" value="1"/>
</dbReference>
<proteinExistence type="inferred from homology"/>
<dbReference type="NCBIfam" id="NF011650">
    <property type="entry name" value="PRK15068.1"/>
    <property type="match status" value="1"/>
</dbReference>
<evidence type="ECO:0000313" key="4">
    <source>
        <dbReference type="Proteomes" id="UP000604083"/>
    </source>
</evidence>
<dbReference type="EMBL" id="JAENIO010000017">
    <property type="protein sequence ID" value="MBK1834092.1"/>
    <property type="molecule type" value="Genomic_DNA"/>
</dbReference>
<organism evidence="3 4">
    <name type="scientific">Roseibacillus ishigakijimensis</name>
    <dbReference type="NCBI Taxonomy" id="454146"/>
    <lineage>
        <taxon>Bacteria</taxon>
        <taxon>Pseudomonadati</taxon>
        <taxon>Verrucomicrobiota</taxon>
        <taxon>Verrucomicrobiia</taxon>
        <taxon>Verrucomicrobiales</taxon>
        <taxon>Verrucomicrobiaceae</taxon>
        <taxon>Roseibacillus</taxon>
    </lineage>
</organism>
<evidence type="ECO:0000256" key="2">
    <source>
        <dbReference type="ARBA" id="ARBA00022694"/>
    </source>
</evidence>
<evidence type="ECO:0000256" key="1">
    <source>
        <dbReference type="ARBA" id="ARBA00022679"/>
    </source>
</evidence>
<protein>
    <submittedName>
        <fullName evidence="3">tRNA 5-methoxyuridine(34)/uridine 5-oxyacetic acid(34) synthase CmoB</fullName>
    </submittedName>
</protein>
<dbReference type="Gene3D" id="3.40.50.150">
    <property type="entry name" value="Vaccinia Virus protein VP39"/>
    <property type="match status" value="1"/>
</dbReference>